<dbReference type="RefSeq" id="WP_073334169.1">
    <property type="nucleotide sequence ID" value="NZ_FQYO01000008.1"/>
</dbReference>
<evidence type="ECO:0000259" key="16">
    <source>
        <dbReference type="PROSITE" id="PS50109"/>
    </source>
</evidence>
<comment type="catalytic activity">
    <reaction evidence="1">
        <text>ATP + protein L-histidine = ADP + protein N-phospho-L-histidine.</text>
        <dbReference type="EC" id="2.7.13.3"/>
    </reaction>
</comment>
<evidence type="ECO:0000256" key="2">
    <source>
        <dbReference type="ARBA" id="ARBA00004429"/>
    </source>
</evidence>
<evidence type="ECO:0000256" key="11">
    <source>
        <dbReference type="ARBA" id="ARBA00022840"/>
    </source>
</evidence>
<dbReference type="OrthoDB" id="9804645at2"/>
<evidence type="ECO:0000256" key="13">
    <source>
        <dbReference type="ARBA" id="ARBA00023012"/>
    </source>
</evidence>
<dbReference type="InterPro" id="IPR003660">
    <property type="entry name" value="HAMP_dom"/>
</dbReference>
<evidence type="ECO:0000313" key="19">
    <source>
        <dbReference type="Proteomes" id="UP000184292"/>
    </source>
</evidence>
<keyword evidence="9" id="KW-0547">Nucleotide-binding</keyword>
<dbReference type="SUPFAM" id="SSF55874">
    <property type="entry name" value="ATPase domain of HSP90 chaperone/DNA topoisomerase II/histidine kinase"/>
    <property type="match status" value="1"/>
</dbReference>
<reference evidence="18 19" key="1">
    <citation type="submission" date="2016-11" db="EMBL/GenBank/DDBJ databases">
        <authorList>
            <person name="Jaros S."/>
            <person name="Januszkiewicz K."/>
            <person name="Wedrychowicz H."/>
        </authorList>
    </citation>
    <scope>NUCLEOTIDE SEQUENCE [LARGE SCALE GENOMIC DNA]</scope>
    <source>
        <strain evidence="18 19">DSM 100565</strain>
    </source>
</reference>
<dbReference type="CDD" id="cd00082">
    <property type="entry name" value="HisKA"/>
    <property type="match status" value="1"/>
</dbReference>
<keyword evidence="19" id="KW-1185">Reference proteome</keyword>
<keyword evidence="6" id="KW-0597">Phosphoprotein</keyword>
<keyword evidence="7" id="KW-0808">Transferase</keyword>
<keyword evidence="11" id="KW-0067">ATP-binding</keyword>
<keyword evidence="10 18" id="KW-0418">Kinase</keyword>
<dbReference type="InterPro" id="IPR036890">
    <property type="entry name" value="HATPase_C_sf"/>
</dbReference>
<feature type="transmembrane region" description="Helical" evidence="15">
    <location>
        <begin position="20"/>
        <end position="43"/>
    </location>
</feature>
<dbReference type="InterPro" id="IPR003661">
    <property type="entry name" value="HisK_dim/P_dom"/>
</dbReference>
<protein>
    <recommendedName>
        <fullName evidence="3">histidine kinase</fullName>
        <ecNumber evidence="3">2.7.13.3</ecNumber>
    </recommendedName>
</protein>
<feature type="transmembrane region" description="Helical" evidence="15">
    <location>
        <begin position="167"/>
        <end position="186"/>
    </location>
</feature>
<keyword evidence="4" id="KW-1003">Cell membrane</keyword>
<proteinExistence type="predicted"/>
<keyword evidence="12 15" id="KW-1133">Transmembrane helix</keyword>
<evidence type="ECO:0000259" key="17">
    <source>
        <dbReference type="PROSITE" id="PS50885"/>
    </source>
</evidence>
<dbReference type="GO" id="GO:0000155">
    <property type="term" value="F:phosphorelay sensor kinase activity"/>
    <property type="evidence" value="ECO:0007669"/>
    <property type="project" value="InterPro"/>
</dbReference>
<dbReference type="InterPro" id="IPR005467">
    <property type="entry name" value="His_kinase_dom"/>
</dbReference>
<dbReference type="SUPFAM" id="SSF47384">
    <property type="entry name" value="Homodimeric domain of signal transducing histidine kinase"/>
    <property type="match status" value="1"/>
</dbReference>
<evidence type="ECO:0000256" key="12">
    <source>
        <dbReference type="ARBA" id="ARBA00022989"/>
    </source>
</evidence>
<name>A0A1M6HXP3_9RHOB</name>
<evidence type="ECO:0000256" key="7">
    <source>
        <dbReference type="ARBA" id="ARBA00022679"/>
    </source>
</evidence>
<dbReference type="Pfam" id="PF00512">
    <property type="entry name" value="HisKA"/>
    <property type="match status" value="1"/>
</dbReference>
<evidence type="ECO:0000256" key="1">
    <source>
        <dbReference type="ARBA" id="ARBA00000085"/>
    </source>
</evidence>
<evidence type="ECO:0000256" key="4">
    <source>
        <dbReference type="ARBA" id="ARBA00022475"/>
    </source>
</evidence>
<dbReference type="Proteomes" id="UP000184292">
    <property type="component" value="Unassembled WGS sequence"/>
</dbReference>
<evidence type="ECO:0000256" key="15">
    <source>
        <dbReference type="SAM" id="Phobius"/>
    </source>
</evidence>
<dbReference type="InterPro" id="IPR003594">
    <property type="entry name" value="HATPase_dom"/>
</dbReference>
<dbReference type="Gene3D" id="3.30.565.10">
    <property type="entry name" value="Histidine kinase-like ATPase, C-terminal domain"/>
    <property type="match status" value="1"/>
</dbReference>
<keyword evidence="13" id="KW-0902">Two-component regulatory system</keyword>
<feature type="domain" description="HAMP" evidence="17">
    <location>
        <begin position="187"/>
        <end position="238"/>
    </location>
</feature>
<evidence type="ECO:0000256" key="8">
    <source>
        <dbReference type="ARBA" id="ARBA00022692"/>
    </source>
</evidence>
<evidence type="ECO:0000256" key="5">
    <source>
        <dbReference type="ARBA" id="ARBA00022519"/>
    </source>
</evidence>
<dbReference type="PANTHER" id="PTHR44936">
    <property type="entry name" value="SENSOR PROTEIN CREC"/>
    <property type="match status" value="1"/>
</dbReference>
<keyword evidence="8 15" id="KW-0812">Transmembrane</keyword>
<evidence type="ECO:0000256" key="10">
    <source>
        <dbReference type="ARBA" id="ARBA00022777"/>
    </source>
</evidence>
<feature type="domain" description="Histidine kinase" evidence="16">
    <location>
        <begin position="246"/>
        <end position="444"/>
    </location>
</feature>
<evidence type="ECO:0000256" key="6">
    <source>
        <dbReference type="ARBA" id="ARBA00022553"/>
    </source>
</evidence>
<evidence type="ECO:0000256" key="14">
    <source>
        <dbReference type="ARBA" id="ARBA00023136"/>
    </source>
</evidence>
<dbReference type="SMART" id="SM00387">
    <property type="entry name" value="HATPase_c"/>
    <property type="match status" value="1"/>
</dbReference>
<evidence type="ECO:0000256" key="9">
    <source>
        <dbReference type="ARBA" id="ARBA00022741"/>
    </source>
</evidence>
<organism evidence="18 19">
    <name type="scientific">Wenxinia saemankumensis</name>
    <dbReference type="NCBI Taxonomy" id="1447782"/>
    <lineage>
        <taxon>Bacteria</taxon>
        <taxon>Pseudomonadati</taxon>
        <taxon>Pseudomonadota</taxon>
        <taxon>Alphaproteobacteria</taxon>
        <taxon>Rhodobacterales</taxon>
        <taxon>Roseobacteraceae</taxon>
        <taxon>Wenxinia</taxon>
    </lineage>
</organism>
<dbReference type="EMBL" id="FQYO01000008">
    <property type="protein sequence ID" value="SHJ26990.1"/>
    <property type="molecule type" value="Genomic_DNA"/>
</dbReference>
<evidence type="ECO:0000313" key="18">
    <source>
        <dbReference type="EMBL" id="SHJ26990.1"/>
    </source>
</evidence>
<dbReference type="Pfam" id="PF02518">
    <property type="entry name" value="HATPase_c"/>
    <property type="match status" value="1"/>
</dbReference>
<keyword evidence="5" id="KW-0997">Cell inner membrane</keyword>
<dbReference type="PRINTS" id="PR00344">
    <property type="entry name" value="BCTRLSENSOR"/>
</dbReference>
<dbReference type="PANTHER" id="PTHR44936:SF5">
    <property type="entry name" value="SENSOR HISTIDINE KINASE ENVZ"/>
    <property type="match status" value="1"/>
</dbReference>
<keyword evidence="14 15" id="KW-0472">Membrane</keyword>
<accession>A0A1M6HXP3</accession>
<dbReference type="Gene3D" id="1.10.287.130">
    <property type="match status" value="1"/>
</dbReference>
<dbReference type="SMART" id="SM00388">
    <property type="entry name" value="HisKA"/>
    <property type="match status" value="1"/>
</dbReference>
<gene>
    <name evidence="18" type="ORF">SAMN05444417_3406</name>
</gene>
<dbReference type="PROSITE" id="PS50885">
    <property type="entry name" value="HAMP"/>
    <property type="match status" value="1"/>
</dbReference>
<dbReference type="STRING" id="1447782.SAMN05444417_3406"/>
<evidence type="ECO:0000256" key="3">
    <source>
        <dbReference type="ARBA" id="ARBA00012438"/>
    </source>
</evidence>
<dbReference type="InterPro" id="IPR004358">
    <property type="entry name" value="Sig_transdc_His_kin-like_C"/>
</dbReference>
<dbReference type="GO" id="GO:0005886">
    <property type="term" value="C:plasma membrane"/>
    <property type="evidence" value="ECO:0007669"/>
    <property type="project" value="UniProtKB-SubCell"/>
</dbReference>
<sequence>MADGWIRARLGGARGPRSLYGRAALIVFVPIVTLQLAISIGFVQRHFEDVTRQMTRAVGAEIAYLAGAVAAAEGPEAAREEIATLAPALAFEVALPAPEPAPDGDSWRWYDLTAGRVASELRERVPGIAAIRMPDSRDVTLWVETPQGTMRVGFVRERVSASNPHQLLVLIVVLGAVMAGIAYLFLRNQLRPIARMAQAAGEYGRGRIVPYRPSGAAEVRAAGAAFLDMRARIERQTQARTMMLSGVSHDLRTPLTRLKLELSLLEDEVAAPMRRDVDEMQRLIDAFLDFARGDAGDADGRADPAELAEAVVAEAARTGGAVRFAGVEGDRAAVACRPEAVRRAVSNLVANALRHGDRAEVSVQFGDRSVRIRVEDDGPGIPADQREQAVRPFVRLDPARNQDRGSGVGLGLAIVADVARGHGGILRLGESALGGLQADLVLPR</sequence>
<dbReference type="PROSITE" id="PS50109">
    <property type="entry name" value="HIS_KIN"/>
    <property type="match status" value="1"/>
</dbReference>
<dbReference type="AlphaFoldDB" id="A0A1M6HXP3"/>
<comment type="subcellular location">
    <subcellularLocation>
        <location evidence="2">Cell inner membrane</location>
        <topology evidence="2">Multi-pass membrane protein</topology>
    </subcellularLocation>
</comment>
<dbReference type="EC" id="2.7.13.3" evidence="3"/>
<dbReference type="InterPro" id="IPR050980">
    <property type="entry name" value="2C_sensor_his_kinase"/>
</dbReference>
<dbReference type="InterPro" id="IPR036097">
    <property type="entry name" value="HisK_dim/P_sf"/>
</dbReference>
<dbReference type="GO" id="GO:0005524">
    <property type="term" value="F:ATP binding"/>
    <property type="evidence" value="ECO:0007669"/>
    <property type="project" value="UniProtKB-KW"/>
</dbReference>